<dbReference type="Gene3D" id="3.40.630.30">
    <property type="match status" value="1"/>
</dbReference>
<organism evidence="2 3">
    <name type="scientific">Niallia alba</name>
    <dbReference type="NCBI Taxonomy" id="2729105"/>
    <lineage>
        <taxon>Bacteria</taxon>
        <taxon>Bacillati</taxon>
        <taxon>Bacillota</taxon>
        <taxon>Bacilli</taxon>
        <taxon>Bacillales</taxon>
        <taxon>Bacillaceae</taxon>
        <taxon>Niallia</taxon>
    </lineage>
</organism>
<gene>
    <name evidence="2" type="ORF">HHU08_12180</name>
</gene>
<evidence type="ECO:0000313" key="3">
    <source>
        <dbReference type="Proteomes" id="UP000588491"/>
    </source>
</evidence>
<evidence type="ECO:0000313" key="2">
    <source>
        <dbReference type="EMBL" id="NMO77755.1"/>
    </source>
</evidence>
<dbReference type="Proteomes" id="UP000588491">
    <property type="component" value="Unassembled WGS sequence"/>
</dbReference>
<dbReference type="PROSITE" id="PS51186">
    <property type="entry name" value="GNAT"/>
    <property type="match status" value="1"/>
</dbReference>
<reference evidence="2 3" key="1">
    <citation type="submission" date="2020-04" db="EMBL/GenBank/DDBJ databases">
        <title>Bacillus sp. UniB3 isolated from commercial digestive syrup.</title>
        <authorList>
            <person name="Thorat V."/>
            <person name="Kirdat K."/>
            <person name="Tiwarekar B."/>
            <person name="Yadav A."/>
        </authorList>
    </citation>
    <scope>NUCLEOTIDE SEQUENCE [LARGE SCALE GENOMIC DNA]</scope>
    <source>
        <strain evidence="2 3">UniB3</strain>
    </source>
</reference>
<feature type="domain" description="N-acetyltransferase" evidence="1">
    <location>
        <begin position="20"/>
        <end position="221"/>
    </location>
</feature>
<dbReference type="GO" id="GO:0016747">
    <property type="term" value="F:acyltransferase activity, transferring groups other than amino-acyl groups"/>
    <property type="evidence" value="ECO:0007669"/>
    <property type="project" value="InterPro"/>
</dbReference>
<accession>A0A7Y0K8N2</accession>
<protein>
    <submittedName>
        <fullName evidence="2">GNAT family N-acetyltransferase</fullName>
    </submittedName>
</protein>
<evidence type="ECO:0000259" key="1">
    <source>
        <dbReference type="PROSITE" id="PS51186"/>
    </source>
</evidence>
<dbReference type="InterPro" id="IPR016181">
    <property type="entry name" value="Acyl_CoA_acyltransferase"/>
</dbReference>
<dbReference type="InterPro" id="IPR000182">
    <property type="entry name" value="GNAT_dom"/>
</dbReference>
<keyword evidence="3" id="KW-1185">Reference proteome</keyword>
<dbReference type="AlphaFoldDB" id="A0A7Y0K8N2"/>
<name>A0A7Y0K8N2_9BACI</name>
<sequence>MRNVIHSEFFLYDADIPICCTVRNYQEKDFKELIAIQSECFPAPFPEELWWNVEQLSSHLAHFPEGAICVEVSGELAGSLTCLRVSYDSKTPIHTWEDITNNGYISTHDEQGNALYVVDISIRPKFRKLGLGKVLMQSTYYLVIELGLDRLLGGGRMPGYKKYAKDLTADAYLKEVMSGHIKDPVISFLLRCGRMPVTVLPNYLEDEDSLNYAVLMEWNNPFQQN</sequence>
<dbReference type="EMBL" id="JABBPK010000001">
    <property type="protein sequence ID" value="NMO77755.1"/>
    <property type="molecule type" value="Genomic_DNA"/>
</dbReference>
<dbReference type="Pfam" id="PF00583">
    <property type="entry name" value="Acetyltransf_1"/>
    <property type="match status" value="1"/>
</dbReference>
<dbReference type="CDD" id="cd04301">
    <property type="entry name" value="NAT_SF"/>
    <property type="match status" value="1"/>
</dbReference>
<keyword evidence="2" id="KW-0808">Transferase</keyword>
<comment type="caution">
    <text evidence="2">The sequence shown here is derived from an EMBL/GenBank/DDBJ whole genome shotgun (WGS) entry which is preliminary data.</text>
</comment>
<proteinExistence type="predicted"/>
<dbReference type="SUPFAM" id="SSF55729">
    <property type="entry name" value="Acyl-CoA N-acyltransferases (Nat)"/>
    <property type="match status" value="1"/>
</dbReference>